<evidence type="ECO:0000256" key="6">
    <source>
        <dbReference type="SAM" id="Phobius"/>
    </source>
</evidence>
<feature type="transmembrane region" description="Helical" evidence="6">
    <location>
        <begin position="83"/>
        <end position="102"/>
    </location>
</feature>
<feature type="transmembrane region" description="Helical" evidence="6">
    <location>
        <begin position="54"/>
        <end position="76"/>
    </location>
</feature>
<gene>
    <name evidence="7" type="ORF">EHR08_02325</name>
</gene>
<dbReference type="PANTHER" id="PTHR31885:SF6">
    <property type="entry name" value="GH04784P"/>
    <property type="match status" value="1"/>
</dbReference>
<evidence type="ECO:0000256" key="4">
    <source>
        <dbReference type="ARBA" id="ARBA00022989"/>
    </source>
</evidence>
<evidence type="ECO:0000313" key="7">
    <source>
        <dbReference type="EMBL" id="TGN15158.1"/>
    </source>
</evidence>
<feature type="transmembrane region" description="Helical" evidence="6">
    <location>
        <begin position="108"/>
        <end position="126"/>
    </location>
</feature>
<dbReference type="GO" id="GO:0016020">
    <property type="term" value="C:membrane"/>
    <property type="evidence" value="ECO:0007669"/>
    <property type="project" value="UniProtKB-SubCell"/>
</dbReference>
<sequence>MFQSIILSLALPLLIGLLYFEKKESVKGLLSVKPLLSSLFVVLAFLQIQENSTYNHLILTGLILSLVGDICLIFFFHKKVFTAGLVAFLAGHVMYTMAFSGLGEVGELMITVGVIFILISIIIFMRLNSHLGNMKGPILAYIIFITAMVVGAGSLWNHSALDITGRSLVLVGGILFYASDIFVARHRFVQKEFLNRAIGLPLYYTAQFMIAFSTGYL</sequence>
<name>A0A6H3NT84_9LEPT</name>
<accession>A0A6H3NT84</accession>
<feature type="transmembrane region" description="Helical" evidence="6">
    <location>
        <begin position="197"/>
        <end position="216"/>
    </location>
</feature>
<dbReference type="Pfam" id="PF07947">
    <property type="entry name" value="YhhN"/>
    <property type="match status" value="1"/>
</dbReference>
<evidence type="ECO:0000256" key="1">
    <source>
        <dbReference type="ARBA" id="ARBA00004141"/>
    </source>
</evidence>
<dbReference type="InterPro" id="IPR012506">
    <property type="entry name" value="TMEM86B-like"/>
</dbReference>
<comment type="caution">
    <text evidence="7">The sequence shown here is derived from an EMBL/GenBank/DDBJ whole genome shotgun (WGS) entry which is preliminary data.</text>
</comment>
<dbReference type="OrthoDB" id="345840at2"/>
<evidence type="ECO:0000256" key="5">
    <source>
        <dbReference type="ARBA" id="ARBA00023136"/>
    </source>
</evidence>
<keyword evidence="3 6" id="KW-0812">Transmembrane</keyword>
<feature type="transmembrane region" description="Helical" evidence="6">
    <location>
        <begin position="168"/>
        <end position="185"/>
    </location>
</feature>
<feature type="transmembrane region" description="Helical" evidence="6">
    <location>
        <begin position="6"/>
        <end position="21"/>
    </location>
</feature>
<dbReference type="EMBL" id="RQHU01000005">
    <property type="protein sequence ID" value="TGN15158.1"/>
    <property type="molecule type" value="Genomic_DNA"/>
</dbReference>
<comment type="similarity">
    <text evidence="2">Belongs to the TMEM86 family.</text>
</comment>
<evidence type="ECO:0000256" key="3">
    <source>
        <dbReference type="ARBA" id="ARBA00022692"/>
    </source>
</evidence>
<dbReference type="Proteomes" id="UP000297649">
    <property type="component" value="Unassembled WGS sequence"/>
</dbReference>
<comment type="subcellular location">
    <subcellularLocation>
        <location evidence="1">Membrane</location>
        <topology evidence="1">Multi-pass membrane protein</topology>
    </subcellularLocation>
</comment>
<dbReference type="GO" id="GO:0016787">
    <property type="term" value="F:hydrolase activity"/>
    <property type="evidence" value="ECO:0007669"/>
    <property type="project" value="TreeGrafter"/>
</dbReference>
<keyword evidence="5 6" id="KW-0472">Membrane</keyword>
<dbReference type="AlphaFoldDB" id="A0A6H3NT84"/>
<evidence type="ECO:0000256" key="2">
    <source>
        <dbReference type="ARBA" id="ARBA00007375"/>
    </source>
</evidence>
<dbReference type="PANTHER" id="PTHR31885">
    <property type="entry name" value="GH04784P"/>
    <property type="match status" value="1"/>
</dbReference>
<proteinExistence type="inferred from homology"/>
<feature type="transmembrane region" description="Helical" evidence="6">
    <location>
        <begin position="28"/>
        <end position="48"/>
    </location>
</feature>
<reference evidence="7" key="1">
    <citation type="journal article" date="2019" name="PLoS Negl. Trop. Dis.">
        <title>Revisiting the worldwide diversity of Leptospira species in the environment.</title>
        <authorList>
            <person name="Vincent A.T."/>
            <person name="Schiettekatte O."/>
            <person name="Bourhy P."/>
            <person name="Veyrier F.J."/>
            <person name="Picardeau M."/>
        </authorList>
    </citation>
    <scope>NUCLEOTIDE SEQUENCE [LARGE SCALE GENOMIC DNA]</scope>
    <source>
        <strain evidence="7">201601109</strain>
    </source>
</reference>
<dbReference type="RefSeq" id="WP_135744851.1">
    <property type="nucleotide sequence ID" value="NZ_JAIZBL010000001.1"/>
</dbReference>
<keyword evidence="8" id="KW-1185">Reference proteome</keyword>
<organism evidence="7 8">
    <name type="scientific">Leptospira bandrabouensis</name>
    <dbReference type="NCBI Taxonomy" id="2484903"/>
    <lineage>
        <taxon>Bacteria</taxon>
        <taxon>Pseudomonadati</taxon>
        <taxon>Spirochaetota</taxon>
        <taxon>Spirochaetia</taxon>
        <taxon>Leptospirales</taxon>
        <taxon>Leptospiraceae</taxon>
        <taxon>Leptospira</taxon>
    </lineage>
</organism>
<protein>
    <submittedName>
        <fullName evidence="7">Lysoplasmalogenase</fullName>
    </submittedName>
</protein>
<feature type="transmembrane region" description="Helical" evidence="6">
    <location>
        <begin position="138"/>
        <end position="156"/>
    </location>
</feature>
<keyword evidence="4 6" id="KW-1133">Transmembrane helix</keyword>
<evidence type="ECO:0000313" key="8">
    <source>
        <dbReference type="Proteomes" id="UP000297649"/>
    </source>
</evidence>